<dbReference type="OrthoDB" id="9811967at2"/>
<dbReference type="GO" id="GO:0005886">
    <property type="term" value="C:plasma membrane"/>
    <property type="evidence" value="ECO:0007669"/>
    <property type="project" value="UniProtKB-SubCell"/>
</dbReference>
<proteinExistence type="inferred from homology"/>
<dbReference type="UniPathway" id="UPA00148"/>
<keyword evidence="8 9" id="KW-0472">Membrane</keyword>
<name>A0A2P5P9G6_9CHLR</name>
<feature type="transmembrane region" description="Helical" evidence="9">
    <location>
        <begin position="160"/>
        <end position="180"/>
    </location>
</feature>
<keyword evidence="11" id="KW-1185">Reference proteome</keyword>
<feature type="transmembrane region" description="Helical" evidence="9">
    <location>
        <begin position="50"/>
        <end position="73"/>
    </location>
</feature>
<organism evidence="10 11">
    <name type="scientific">Dehalogenimonas etheniformans</name>
    <dbReference type="NCBI Taxonomy" id="1536648"/>
    <lineage>
        <taxon>Bacteria</taxon>
        <taxon>Bacillati</taxon>
        <taxon>Chloroflexota</taxon>
        <taxon>Dehalococcoidia</taxon>
        <taxon>Dehalococcoidales</taxon>
        <taxon>Dehalococcoidaceae</taxon>
        <taxon>Dehalogenimonas</taxon>
    </lineage>
</organism>
<dbReference type="GO" id="GO:0009236">
    <property type="term" value="P:cobalamin biosynthetic process"/>
    <property type="evidence" value="ECO:0007669"/>
    <property type="project" value="UniProtKB-UniRule"/>
</dbReference>
<comment type="pathway">
    <text evidence="2 9">Cofactor biosynthesis; adenosylcobalamin biosynthesis.</text>
</comment>
<comment type="caution">
    <text evidence="10">The sequence shown here is derived from an EMBL/GenBank/DDBJ whole genome shotgun (WGS) entry which is preliminary data.</text>
</comment>
<evidence type="ECO:0000256" key="4">
    <source>
        <dbReference type="ARBA" id="ARBA00022475"/>
    </source>
</evidence>
<evidence type="ECO:0000256" key="6">
    <source>
        <dbReference type="ARBA" id="ARBA00022692"/>
    </source>
</evidence>
<dbReference type="PANTHER" id="PTHR34308">
    <property type="entry name" value="COBALAMIN BIOSYNTHESIS PROTEIN CBIB"/>
    <property type="match status" value="1"/>
</dbReference>
<dbReference type="HAMAP" id="MF_00024">
    <property type="entry name" value="CobD_CbiB"/>
    <property type="match status" value="1"/>
</dbReference>
<evidence type="ECO:0000313" key="10">
    <source>
        <dbReference type="EMBL" id="PPD58915.1"/>
    </source>
</evidence>
<dbReference type="NCBIfam" id="NF002281">
    <property type="entry name" value="PRK01209.2-5"/>
    <property type="match status" value="1"/>
</dbReference>
<evidence type="ECO:0000256" key="9">
    <source>
        <dbReference type="HAMAP-Rule" id="MF_00024"/>
    </source>
</evidence>
<keyword evidence="6 9" id="KW-0812">Transmembrane</keyword>
<evidence type="ECO:0000256" key="8">
    <source>
        <dbReference type="ARBA" id="ARBA00023136"/>
    </source>
</evidence>
<dbReference type="RefSeq" id="WP_102330400.1">
    <property type="nucleotide sequence ID" value="NZ_CP058566.2"/>
</dbReference>
<evidence type="ECO:0000313" key="11">
    <source>
        <dbReference type="Proteomes" id="UP000235653"/>
    </source>
</evidence>
<dbReference type="AlphaFoldDB" id="A0A2P5P9G6"/>
<protein>
    <recommendedName>
        <fullName evidence="9">Cobalamin biosynthesis protein CobD</fullName>
    </recommendedName>
</protein>
<reference evidence="10 11" key="1">
    <citation type="journal article" date="2017" name="ISME J.">
        <title>Grape pomace compost harbors organohalide-respiring Dehalogenimonas species with novel reductive dehalogenase genes.</title>
        <authorList>
            <person name="Yang Y."/>
            <person name="Higgins S.A."/>
            <person name="Yan J."/>
            <person name="Simsir B."/>
            <person name="Chourey K."/>
            <person name="Iyer R."/>
            <person name="Hettich R.L."/>
            <person name="Baldwin B."/>
            <person name="Ogles D.M."/>
            <person name="Loffler F.E."/>
        </authorList>
    </citation>
    <scope>NUCLEOTIDE SEQUENCE [LARGE SCALE GENOMIC DNA]</scope>
    <source>
        <strain evidence="10 11">GP</strain>
    </source>
</reference>
<evidence type="ECO:0000256" key="7">
    <source>
        <dbReference type="ARBA" id="ARBA00022989"/>
    </source>
</evidence>
<evidence type="ECO:0000256" key="1">
    <source>
        <dbReference type="ARBA" id="ARBA00004651"/>
    </source>
</evidence>
<dbReference type="Pfam" id="PF03186">
    <property type="entry name" value="CobD_Cbib"/>
    <property type="match status" value="1"/>
</dbReference>
<dbReference type="GO" id="GO:0048472">
    <property type="term" value="F:threonine-phosphate decarboxylase activity"/>
    <property type="evidence" value="ECO:0007669"/>
    <property type="project" value="InterPro"/>
</dbReference>
<feature type="transmembrane region" description="Helical" evidence="9">
    <location>
        <begin position="80"/>
        <end position="100"/>
    </location>
</feature>
<feature type="transmembrane region" description="Helical" evidence="9">
    <location>
        <begin position="209"/>
        <end position="228"/>
    </location>
</feature>
<sequence length="318" mass="35188">MDIILILLIALLVEFTLGDPPNAIHPVAWIGRAISFFERLGFIGGKTYQFVYGAVVTIGLTAVVTSAVLFLVALLKDINYVLYVVVAGILLKMTFSFVYLRKTALHIKGLIEKDETIDQARFELRALVSRNTSKLSRPYLVSATVESVSESLCDSLVSPLFFFVVFSLFGPYGLAAAFGFRVVSTYDSMIGYHGKYEYLGKFPARLDDVLNYIPARISALMVIAAAWITKMGARRTWNIAKVDHSKTESPNAGWPMAAAAAALRVQFEKIDHYRLGRAERPMTPEVIDDSLRLINSATWIWVIICFAAGGLIYALAKA</sequence>
<keyword evidence="7 9" id="KW-1133">Transmembrane helix</keyword>
<dbReference type="Proteomes" id="UP000235653">
    <property type="component" value="Unassembled WGS sequence"/>
</dbReference>
<dbReference type="GO" id="GO:0015420">
    <property type="term" value="F:ABC-type vitamin B12 transporter activity"/>
    <property type="evidence" value="ECO:0007669"/>
    <property type="project" value="UniProtKB-UniRule"/>
</dbReference>
<gene>
    <name evidence="9" type="primary">cobD</name>
    <name evidence="10" type="ORF">JP09_003355</name>
</gene>
<evidence type="ECO:0000256" key="3">
    <source>
        <dbReference type="ARBA" id="ARBA00006263"/>
    </source>
</evidence>
<evidence type="ECO:0000256" key="2">
    <source>
        <dbReference type="ARBA" id="ARBA00004953"/>
    </source>
</evidence>
<dbReference type="InterPro" id="IPR004485">
    <property type="entry name" value="Cobalamin_biosynth_CobD/CbiB"/>
</dbReference>
<comment type="function">
    <text evidence="9">Converts cobyric acid to cobinamide by the addition of aminopropanol on the F carboxylic group.</text>
</comment>
<evidence type="ECO:0000256" key="5">
    <source>
        <dbReference type="ARBA" id="ARBA00022573"/>
    </source>
</evidence>
<dbReference type="EMBL" id="JQAN02000006">
    <property type="protein sequence ID" value="PPD58915.1"/>
    <property type="molecule type" value="Genomic_DNA"/>
</dbReference>
<feature type="transmembrane region" description="Helical" evidence="9">
    <location>
        <begin position="298"/>
        <end position="316"/>
    </location>
</feature>
<accession>A0A2P5P9G6</accession>
<comment type="subcellular location">
    <subcellularLocation>
        <location evidence="1 9">Cell membrane</location>
        <topology evidence="1 9">Multi-pass membrane protein</topology>
    </subcellularLocation>
</comment>
<dbReference type="PANTHER" id="PTHR34308:SF1">
    <property type="entry name" value="COBALAMIN BIOSYNTHESIS PROTEIN CBIB"/>
    <property type="match status" value="1"/>
</dbReference>
<dbReference type="NCBIfam" id="TIGR00380">
    <property type="entry name" value="cobal_cbiB"/>
    <property type="match status" value="1"/>
</dbReference>
<keyword evidence="4 9" id="KW-1003">Cell membrane</keyword>
<keyword evidence="5 9" id="KW-0169">Cobalamin biosynthesis</keyword>
<comment type="similarity">
    <text evidence="3 9">Belongs to the CobD/CbiB family.</text>
</comment>